<dbReference type="Pfam" id="PF13585">
    <property type="entry name" value="CHU_C"/>
    <property type="match status" value="1"/>
</dbReference>
<sequence>MASYAQQISVDDTYTPQQLIENNLILGCVEVSNIQSTINGQVNQISSYGYFEQSTSNFPFQNGILLSTGAAFSAGNTTNANVLNEGDTNWGTDSDLETALGISNTLNATAIEFDFISVANQVQFNYILASEEYFADYPCQYSDGFAFLIKEAGTNNPYTNIAVIPGTNTPVNTSTIHEEIVGLCPAENEQYFDGYNVGDTNFNGRTTVLTASASIQPNVQYHIKLVIADQSDENYDSAVFIEGNSFNATVDLGPDIVTCADNTTLNADINNPLASYTWLLNGQPIANENAPQLTTTASGSYTVQISIPINNTTCDIEDSIEVTLGTEQPAIPISDFAVCDTDGDAVETFDLSTKDNEALSIVPPGNYTISYHNSLTNAQNNDNPITAPIQNQTNPQTIYIRILDADNGCVTYSSFNLIVNELPDIVDPAPVEICDDSVSDGVTQIDLTQYNNDITNGNTALYVSYHYSQQDANTGDNPIPMPYVNTNPQEQIFIRVIDGNTGCETTSSLNITVLETPDINANPESISACEQDEDGFEFFDLSPAIDDILQGATNTTITFHTSLDDANTGNNPIQNIENFQNTTPYEQVIYVRVVNNDTGCPSITSFNIYTNILEQESDIRDFLVCDDSSNDGIANFNLENIGNSILNNLENATITFYENETNQENGTNPIDQTVPYQVSNSAQLFVTISNTECDYNTSINLIVNPAVFIQSLEPQDYCDTDDDGFTSIDLNVFDDYVSTGIPNPSVTYFLNQTDAENNVNFLPPFYTNTSNPQTFYARVTDATTGCYDISPLEINILPAPTVSQAQDILICDNDQDGVSTVNLDNKIPEIITNTNGVSIDFFTTEDNANNNINAINTPDNFSTNTTPIFTRVTNNTTGCFAISTFMVYINTQPVFTDIADFTNCETDGNQTAEFLFIEKDAEILNGQTGKQVLYFLNQNDAINRQNIIDKNQPYQNISSPQTIHVRVENITDQDCYGVSSFIIEVGAIPIFNAPTDLSLCDDITNDGQEEFNLAEVINTISENSPENLSITFHTSYDDADNGTNTIDLNYTNTENPQQIFARVENGTYCHGIAEFGLNVIQVPLVNAPSEMTVCDTNYDGIATFDLTIAETEVLGIRQDNVELTYHESIADVENNIEIPTPASYNNIENPQTVYIKATNTISNCYVYVPLVLNVNLPPSINAVNFEICDNSTNSYNLNDTLSQLLDTQENIDVNFYATQQDAQNNTNAISTDYTYTSNNTTLYITATNSNTGCRATQSFNLTVNPTPIANQPQNLISCDDNFDGFYTFDFSQQTNTILGNQNPNQFNVSYFETENDALENTNPITNLNYSASNGQTIYVRVENVITNCFSTTSFSTIVHRKPEVNIGNQTICIDNLPLIVSAETGFNTDTYLWSTNQTASEIEITQIGSYSVTVTTENGCETTSTFSVIESEQATIEFTETIDFSDPNNITVTVSGIGNYQYSIDNGPPQDSNVFYNVTWGPHIIEVKDLNGCASAIKEIVVIDAPLFFTPNNDGYNDYWHIAGVEQLEGTVIYIFDRFGKLLKTLSHSSQGWDGTYRGENMPTNDYWFLAEVKKGDISFEVKRHFTLKR</sequence>
<dbReference type="NCBIfam" id="NF038133">
    <property type="entry name" value="choice_anch_L"/>
    <property type="match status" value="1"/>
</dbReference>
<protein>
    <submittedName>
        <fullName evidence="2">Gliding motility-associated C-terminal domain-containing protein</fullName>
    </submittedName>
</protein>
<accession>A0A3R9UV20</accession>
<dbReference type="InterPro" id="IPR026341">
    <property type="entry name" value="T9SS_type_B"/>
</dbReference>
<reference evidence="2 3" key="1">
    <citation type="submission" date="2018-12" db="EMBL/GenBank/DDBJ databases">
        <title>Mangrovimonas spongiae sp. nov., a novel member of the genus Mangrovimonas isolated from marine sponge.</title>
        <authorList>
            <person name="Zhuang L."/>
            <person name="Luo L."/>
        </authorList>
    </citation>
    <scope>NUCLEOTIDE SEQUENCE [LARGE SCALE GENOMIC DNA]</scope>
    <source>
        <strain evidence="2 3">HN-E26</strain>
    </source>
</reference>
<proteinExistence type="predicted"/>
<dbReference type="InterPro" id="IPR007110">
    <property type="entry name" value="Ig-like_dom"/>
</dbReference>
<keyword evidence="3" id="KW-1185">Reference proteome</keyword>
<dbReference type="Proteomes" id="UP000270620">
    <property type="component" value="Unassembled WGS sequence"/>
</dbReference>
<dbReference type="OrthoDB" id="9765926at2"/>
<evidence type="ECO:0000313" key="2">
    <source>
        <dbReference type="EMBL" id="RSK40764.1"/>
    </source>
</evidence>
<dbReference type="InterPro" id="IPR049804">
    <property type="entry name" value="Choice_anch_L"/>
</dbReference>
<dbReference type="NCBIfam" id="TIGR04131">
    <property type="entry name" value="Bac_Flav_CTERM"/>
    <property type="match status" value="1"/>
</dbReference>
<dbReference type="EMBL" id="RWBG01000002">
    <property type="protein sequence ID" value="RSK40764.1"/>
    <property type="molecule type" value="Genomic_DNA"/>
</dbReference>
<feature type="domain" description="Ig-like" evidence="1">
    <location>
        <begin position="217"/>
        <end position="325"/>
    </location>
</feature>
<name>A0A3R9UV20_9FLAO</name>
<evidence type="ECO:0000313" key="3">
    <source>
        <dbReference type="Proteomes" id="UP000270620"/>
    </source>
</evidence>
<evidence type="ECO:0000259" key="1">
    <source>
        <dbReference type="PROSITE" id="PS50835"/>
    </source>
</evidence>
<comment type="caution">
    <text evidence="2">The sequence shown here is derived from an EMBL/GenBank/DDBJ whole genome shotgun (WGS) entry which is preliminary data.</text>
</comment>
<gene>
    <name evidence="2" type="ORF">EJA19_06970</name>
</gene>
<dbReference type="PROSITE" id="PS50835">
    <property type="entry name" value="IG_LIKE"/>
    <property type="match status" value="1"/>
</dbReference>
<organism evidence="2 3">
    <name type="scientific">Mangrovimonas spongiae</name>
    <dbReference type="NCBI Taxonomy" id="2494697"/>
    <lineage>
        <taxon>Bacteria</taxon>
        <taxon>Pseudomonadati</taxon>
        <taxon>Bacteroidota</taxon>
        <taxon>Flavobacteriia</taxon>
        <taxon>Flavobacteriales</taxon>
        <taxon>Flavobacteriaceae</taxon>
        <taxon>Mangrovimonas</taxon>
    </lineage>
</organism>